<keyword evidence="2" id="KW-1185">Reference proteome</keyword>
<evidence type="ECO:0000313" key="2">
    <source>
        <dbReference type="Proteomes" id="UP000284219"/>
    </source>
</evidence>
<accession>A0A419SMK3</accession>
<sequence>MMLFTLYGQLFYSMKMRIETTKEVIQLHQEAAAFIHYLERESGRGEKLIIKRGELSFLHDNFWLDYIKRKESIIRQKGGEGYVTVCYYVQNFESRPLDSAVEVKLALKRNRSSIETVSILPLPSLARN</sequence>
<name>A0A419SMK3_9BACL</name>
<dbReference type="EMBL" id="MCHY01000006">
    <property type="protein sequence ID" value="RKD25527.1"/>
    <property type="molecule type" value="Genomic_DNA"/>
</dbReference>
<comment type="caution">
    <text evidence="1">The sequence shown here is derived from an EMBL/GenBank/DDBJ whole genome shotgun (WGS) entry which is preliminary data.</text>
</comment>
<proteinExistence type="predicted"/>
<protein>
    <submittedName>
        <fullName evidence="1">Uncharacterized protein</fullName>
    </submittedName>
</protein>
<organism evidence="1 2">
    <name type="scientific">Ammoniphilus oxalaticus</name>
    <dbReference type="NCBI Taxonomy" id="66863"/>
    <lineage>
        <taxon>Bacteria</taxon>
        <taxon>Bacillati</taxon>
        <taxon>Bacillota</taxon>
        <taxon>Bacilli</taxon>
        <taxon>Bacillales</taxon>
        <taxon>Paenibacillaceae</taxon>
        <taxon>Aneurinibacillus group</taxon>
        <taxon>Ammoniphilus</taxon>
    </lineage>
</organism>
<gene>
    <name evidence="1" type="ORF">BEP19_00855</name>
</gene>
<dbReference type="AlphaFoldDB" id="A0A419SMK3"/>
<dbReference type="Proteomes" id="UP000284219">
    <property type="component" value="Unassembled WGS sequence"/>
</dbReference>
<evidence type="ECO:0000313" key="1">
    <source>
        <dbReference type="EMBL" id="RKD25527.1"/>
    </source>
</evidence>
<reference evidence="1 2" key="1">
    <citation type="submission" date="2016-08" db="EMBL/GenBank/DDBJ databases">
        <title>Novel Firmicute Genomes.</title>
        <authorList>
            <person name="Poppleton D.I."/>
            <person name="Gribaldo S."/>
        </authorList>
    </citation>
    <scope>NUCLEOTIDE SEQUENCE [LARGE SCALE GENOMIC DNA]</scope>
    <source>
        <strain evidence="1 2">RAOx-1</strain>
    </source>
</reference>